<dbReference type="GO" id="GO:0005886">
    <property type="term" value="C:plasma membrane"/>
    <property type="evidence" value="ECO:0007669"/>
    <property type="project" value="UniProtKB-SubCell"/>
</dbReference>
<feature type="transmembrane region" description="Helical" evidence="7">
    <location>
        <begin position="33"/>
        <end position="55"/>
    </location>
</feature>
<dbReference type="STRING" id="68170.GCA_000974445_09520"/>
<comment type="subcellular location">
    <subcellularLocation>
        <location evidence="7">Cell membrane</location>
        <topology evidence="7">Multi-pass membrane protein</topology>
    </subcellularLocation>
</comment>
<dbReference type="Proteomes" id="UP000033393">
    <property type="component" value="Unassembled WGS sequence"/>
</dbReference>
<gene>
    <name evidence="7" type="primary">crgA</name>
    <name evidence="8" type="ORF">UK23_19635</name>
</gene>
<proteinExistence type="inferred from homology"/>
<comment type="caution">
    <text evidence="8">The sequence shown here is derived from an EMBL/GenBank/DDBJ whole genome shotgun (WGS) entry which is preliminary data.</text>
</comment>
<dbReference type="GO" id="GO:0051301">
    <property type="term" value="P:cell division"/>
    <property type="evidence" value="ECO:0007669"/>
    <property type="project" value="UniProtKB-UniRule"/>
</dbReference>
<evidence type="ECO:0000256" key="5">
    <source>
        <dbReference type="ARBA" id="ARBA00023136"/>
    </source>
</evidence>
<dbReference type="eggNOG" id="ENOG5032ZHR">
    <property type="taxonomic scope" value="Bacteria"/>
</dbReference>
<comment type="function">
    <text evidence="7">Involved in cell division.</text>
</comment>
<keyword evidence="1 7" id="KW-1003">Cell membrane</keyword>
<dbReference type="HAMAP" id="MF_00631">
    <property type="entry name" value="CrgA"/>
    <property type="match status" value="1"/>
</dbReference>
<evidence type="ECO:0000256" key="4">
    <source>
        <dbReference type="ARBA" id="ARBA00022989"/>
    </source>
</evidence>
<dbReference type="OrthoDB" id="5189646at2"/>
<keyword evidence="2 7" id="KW-0132">Cell division</keyword>
<protein>
    <recommendedName>
        <fullName evidence="7">Cell division protein CrgA</fullName>
    </recommendedName>
</protein>
<keyword evidence="6 7" id="KW-0131">Cell cycle</keyword>
<evidence type="ECO:0000313" key="9">
    <source>
        <dbReference type="Proteomes" id="UP000033393"/>
    </source>
</evidence>
<dbReference type="InterPro" id="IPR009619">
    <property type="entry name" value="CrgA"/>
</dbReference>
<sequence length="88" mass="9865">MPKSKVRKKAAYTAPTDRRTPVKVKAAGPSHPVYVVIMLGFMVLGLAWLVVNYIAAEKIPFMLELGAWNFAIGFALMIIGLLMTMRWR</sequence>
<keyword evidence="3 7" id="KW-0812">Transmembrane</keyword>
<evidence type="ECO:0000256" key="1">
    <source>
        <dbReference type="ARBA" id="ARBA00022475"/>
    </source>
</evidence>
<comment type="similarity">
    <text evidence="7">Belongs to the CrgA family.</text>
</comment>
<dbReference type="RefSeq" id="WP_045313022.1">
    <property type="nucleotide sequence ID" value="NZ_JYJG01000129.1"/>
</dbReference>
<name>A0A0F0GWL3_LENAE</name>
<organism evidence="8 9">
    <name type="scientific">Lentzea aerocolonigenes</name>
    <name type="common">Lechevalieria aerocolonigenes</name>
    <name type="synonym">Saccharothrix aerocolonigenes</name>
    <dbReference type="NCBI Taxonomy" id="68170"/>
    <lineage>
        <taxon>Bacteria</taxon>
        <taxon>Bacillati</taxon>
        <taxon>Actinomycetota</taxon>
        <taxon>Actinomycetes</taxon>
        <taxon>Pseudonocardiales</taxon>
        <taxon>Pseudonocardiaceae</taxon>
        <taxon>Lentzea</taxon>
    </lineage>
</organism>
<keyword evidence="9" id="KW-1185">Reference proteome</keyword>
<reference evidence="8 9" key="1">
    <citation type="submission" date="2015-02" db="EMBL/GenBank/DDBJ databases">
        <authorList>
            <person name="Ju K.-S."/>
            <person name="Doroghazi J.R."/>
            <person name="Metcalf W."/>
        </authorList>
    </citation>
    <scope>NUCLEOTIDE SEQUENCE [LARGE SCALE GENOMIC DNA]</scope>
    <source>
        <strain evidence="8 9">NRRL B-16140</strain>
    </source>
</reference>
<dbReference type="Pfam" id="PF06781">
    <property type="entry name" value="CrgA"/>
    <property type="match status" value="1"/>
</dbReference>
<evidence type="ECO:0000256" key="3">
    <source>
        <dbReference type="ARBA" id="ARBA00022692"/>
    </source>
</evidence>
<evidence type="ECO:0000313" key="8">
    <source>
        <dbReference type="EMBL" id="KJK47685.1"/>
    </source>
</evidence>
<feature type="transmembrane region" description="Helical" evidence="7">
    <location>
        <begin position="67"/>
        <end position="85"/>
    </location>
</feature>
<evidence type="ECO:0000256" key="6">
    <source>
        <dbReference type="ARBA" id="ARBA00023306"/>
    </source>
</evidence>
<dbReference type="NCBIfam" id="NF001194">
    <property type="entry name" value="PRK00159.1"/>
    <property type="match status" value="1"/>
</dbReference>
<keyword evidence="4 7" id="KW-1133">Transmembrane helix</keyword>
<accession>A0A0F0GWL3</accession>
<dbReference type="PATRIC" id="fig|68170.10.peg.4969"/>
<keyword evidence="5 7" id="KW-0472">Membrane</keyword>
<dbReference type="AlphaFoldDB" id="A0A0F0GWL3"/>
<dbReference type="EMBL" id="JYJG01000129">
    <property type="protein sequence ID" value="KJK47685.1"/>
    <property type="molecule type" value="Genomic_DNA"/>
</dbReference>
<evidence type="ECO:0000256" key="7">
    <source>
        <dbReference type="HAMAP-Rule" id="MF_00631"/>
    </source>
</evidence>
<evidence type="ECO:0000256" key="2">
    <source>
        <dbReference type="ARBA" id="ARBA00022618"/>
    </source>
</evidence>